<name>A0A345YF43_9SPHN</name>
<dbReference type="GO" id="GO:0032259">
    <property type="term" value="P:methylation"/>
    <property type="evidence" value="ECO:0007669"/>
    <property type="project" value="UniProtKB-KW"/>
</dbReference>
<dbReference type="InterPro" id="IPR050602">
    <property type="entry name" value="Malonyl-ACP_OMT"/>
</dbReference>
<dbReference type="RefSeq" id="WP_115416726.1">
    <property type="nucleotide sequence ID" value="NZ_CP031357.1"/>
</dbReference>
<keyword evidence="4" id="KW-1185">Reference proteome</keyword>
<reference evidence="4" key="1">
    <citation type="submission" date="2018-07" db="EMBL/GenBank/DDBJ databases">
        <title>Genome sequence of Erythrobacter strain YH-07, an antagonistic bacterium isolated from Yellow Sea.</title>
        <authorList>
            <person name="Tang T."/>
            <person name="Liu Q."/>
            <person name="Sun X."/>
        </authorList>
    </citation>
    <scope>NUCLEOTIDE SEQUENCE [LARGE SCALE GENOMIC DNA]</scope>
    <source>
        <strain evidence="4">YH-07</strain>
    </source>
</reference>
<proteinExistence type="predicted"/>
<dbReference type="OrthoDB" id="9793723at2"/>
<gene>
    <name evidence="3" type="ORF">DVR09_09590</name>
</gene>
<keyword evidence="2 3" id="KW-0808">Transferase</keyword>
<protein>
    <submittedName>
        <fullName evidence="3">Methyltransferase</fullName>
    </submittedName>
</protein>
<dbReference type="AlphaFoldDB" id="A0A345YF43"/>
<accession>A0A345YF43</accession>
<dbReference type="KEGG" id="err:DVR09_09590"/>
<dbReference type="Proteomes" id="UP000254508">
    <property type="component" value="Chromosome"/>
</dbReference>
<keyword evidence="1 3" id="KW-0489">Methyltransferase</keyword>
<dbReference type="Gene3D" id="3.40.50.150">
    <property type="entry name" value="Vaccinia Virus protein VP39"/>
    <property type="match status" value="1"/>
</dbReference>
<dbReference type="EMBL" id="CP031357">
    <property type="protein sequence ID" value="AXK42545.1"/>
    <property type="molecule type" value="Genomic_DNA"/>
</dbReference>
<dbReference type="PANTHER" id="PTHR13090">
    <property type="entry name" value="ARGININE-HYDROXYLASE NDUFAF5, MITOCHONDRIAL"/>
    <property type="match status" value="1"/>
</dbReference>
<evidence type="ECO:0000313" key="4">
    <source>
        <dbReference type="Proteomes" id="UP000254508"/>
    </source>
</evidence>
<evidence type="ECO:0000313" key="3">
    <source>
        <dbReference type="EMBL" id="AXK42545.1"/>
    </source>
</evidence>
<evidence type="ECO:0000256" key="1">
    <source>
        <dbReference type="ARBA" id="ARBA00022603"/>
    </source>
</evidence>
<dbReference type="GO" id="GO:0008168">
    <property type="term" value="F:methyltransferase activity"/>
    <property type="evidence" value="ECO:0007669"/>
    <property type="project" value="UniProtKB-KW"/>
</dbReference>
<organism evidence="3 4">
    <name type="scientific">Erythrobacter aureus</name>
    <dbReference type="NCBI Taxonomy" id="2182384"/>
    <lineage>
        <taxon>Bacteria</taxon>
        <taxon>Pseudomonadati</taxon>
        <taxon>Pseudomonadota</taxon>
        <taxon>Alphaproteobacteria</taxon>
        <taxon>Sphingomonadales</taxon>
        <taxon>Erythrobacteraceae</taxon>
        <taxon>Erythrobacter/Porphyrobacter group</taxon>
        <taxon>Erythrobacter</taxon>
    </lineage>
</organism>
<dbReference type="SUPFAM" id="SSF53335">
    <property type="entry name" value="S-adenosyl-L-methionine-dependent methyltransferases"/>
    <property type="match status" value="1"/>
</dbReference>
<dbReference type="PANTHER" id="PTHR13090:SF1">
    <property type="entry name" value="ARGININE-HYDROXYLASE NDUFAF5, MITOCHONDRIAL"/>
    <property type="match status" value="1"/>
</dbReference>
<sequence>MASQVPPQIFSRRRRIAGLRRARVRQAKRDAARYILDDMVEDVLDRLEFIRMSPTRVLVIGDWTGTLALSLRGGGSDVTEHDVATLDEEHPVESESYDLIVSLCSLDRVNDLPGALLHLRNALAEGGMMIASFLGAGSLVNLRRAMLAAEPDRPAARMHPLVDNQAASALMQRALFKRQVVDSRTLTASFGSLDRLVSDLRDQGLGSALANPPPALDKAAKARAGAAFLDTASDQGRVLEIFEILTLTGWKN</sequence>
<dbReference type="InterPro" id="IPR029063">
    <property type="entry name" value="SAM-dependent_MTases_sf"/>
</dbReference>
<evidence type="ECO:0000256" key="2">
    <source>
        <dbReference type="ARBA" id="ARBA00022679"/>
    </source>
</evidence>